<evidence type="ECO:0000256" key="4">
    <source>
        <dbReference type="ARBA" id="ARBA00023136"/>
    </source>
</evidence>
<dbReference type="AlphaFoldDB" id="A0A0K6IAZ7"/>
<feature type="transmembrane region" description="Helical" evidence="5">
    <location>
        <begin position="173"/>
        <end position="195"/>
    </location>
</feature>
<feature type="transmembrane region" description="Helical" evidence="5">
    <location>
        <begin position="255"/>
        <end position="275"/>
    </location>
</feature>
<dbReference type="RefSeq" id="WP_055451662.1">
    <property type="nucleotide sequence ID" value="NZ_CYHF01000013.1"/>
</dbReference>
<dbReference type="PANTHER" id="PTHR37958">
    <property type="entry name" value="SODIUM-POTASSIUM/PROTON ANTIPORTER CHAA"/>
    <property type="match status" value="1"/>
</dbReference>
<organism evidence="7 8">
    <name type="scientific">Thiomonas bhubaneswarensis</name>
    <dbReference type="NCBI Taxonomy" id="339866"/>
    <lineage>
        <taxon>Bacteria</taxon>
        <taxon>Pseudomonadati</taxon>
        <taxon>Pseudomonadota</taxon>
        <taxon>Betaproteobacteria</taxon>
        <taxon>Burkholderiales</taxon>
        <taxon>Thiomonas</taxon>
    </lineage>
</organism>
<feature type="transmembrane region" description="Helical" evidence="5">
    <location>
        <begin position="20"/>
        <end position="37"/>
    </location>
</feature>
<dbReference type="Pfam" id="PF01699">
    <property type="entry name" value="Na_Ca_ex"/>
    <property type="match status" value="2"/>
</dbReference>
<dbReference type="GO" id="GO:0005886">
    <property type="term" value="C:plasma membrane"/>
    <property type="evidence" value="ECO:0007669"/>
    <property type="project" value="TreeGrafter"/>
</dbReference>
<keyword evidence="2 5" id="KW-0812">Transmembrane</keyword>
<proteinExistence type="predicted"/>
<dbReference type="GO" id="GO:0015386">
    <property type="term" value="F:potassium:proton antiporter activity"/>
    <property type="evidence" value="ECO:0007669"/>
    <property type="project" value="TreeGrafter"/>
</dbReference>
<dbReference type="OrthoDB" id="9787814at2"/>
<sequence>MTNNASDLVSTASTSWMERLFVALPFAGLGVLALALAQPGQAFVLVLSAFALIGAVIAAVHHAEVVAHRVGEPFGTLVLALAVTIIEVALIVSMMMTAEPAKAATLTRDTIYATVLIITGGVIGLSLLAGGLRHHVQAFQTEAARPALAILLALSVLTLVLPRFTTSAPGGQYSVPQLVFTAVVSLVLWGVFIFGQTVRHRDYFLDLDHGGEQPSAAHAPSSRDAWISLFGLLLALVAVVGLAKTLSPSIEAMVLGAGLPRAVIGLIIAMLVLAPETVAAVRADLANRLQTSLNLALGSALASIGLTIPVVVIVAIYLGLPMDLGLQGKDLVLLVLSLLVCLVTLGSRRTDFMLGAVHLVVFAAFLFLTLVP</sequence>
<dbReference type="STRING" id="339866.GCA_001418255_02839"/>
<dbReference type="EMBL" id="CYHF01000013">
    <property type="protein sequence ID" value="CUB00289.1"/>
    <property type="molecule type" value="Genomic_DNA"/>
</dbReference>
<feature type="domain" description="Sodium/calcium exchanger membrane region" evidence="6">
    <location>
        <begin position="228"/>
        <end position="370"/>
    </location>
</feature>
<feature type="transmembrane region" description="Helical" evidence="5">
    <location>
        <begin position="42"/>
        <end position="62"/>
    </location>
</feature>
<dbReference type="Proteomes" id="UP000183649">
    <property type="component" value="Unassembled WGS sequence"/>
</dbReference>
<feature type="domain" description="Sodium/calcium exchanger membrane region" evidence="6">
    <location>
        <begin position="42"/>
        <end position="197"/>
    </location>
</feature>
<feature type="transmembrane region" description="Helical" evidence="5">
    <location>
        <begin position="330"/>
        <end position="346"/>
    </location>
</feature>
<feature type="transmembrane region" description="Helical" evidence="5">
    <location>
        <begin position="295"/>
        <end position="318"/>
    </location>
</feature>
<evidence type="ECO:0000256" key="1">
    <source>
        <dbReference type="ARBA" id="ARBA00004141"/>
    </source>
</evidence>
<dbReference type="InterPro" id="IPR052946">
    <property type="entry name" value="Alkaline_pH_Ca-Antiporter"/>
</dbReference>
<evidence type="ECO:0000313" key="8">
    <source>
        <dbReference type="Proteomes" id="UP000183649"/>
    </source>
</evidence>
<comment type="subcellular location">
    <subcellularLocation>
        <location evidence="1">Membrane</location>
        <topology evidence="1">Multi-pass membrane protein</topology>
    </subcellularLocation>
</comment>
<keyword evidence="8" id="KW-1185">Reference proteome</keyword>
<reference evidence="8" key="1">
    <citation type="submission" date="2015-08" db="EMBL/GenBank/DDBJ databases">
        <authorList>
            <person name="Varghese N."/>
        </authorList>
    </citation>
    <scope>NUCLEOTIDE SEQUENCE [LARGE SCALE GENOMIC DNA]</scope>
    <source>
        <strain evidence="8">DSM 18181</strain>
    </source>
</reference>
<feature type="transmembrane region" description="Helical" evidence="5">
    <location>
        <begin position="143"/>
        <end position="161"/>
    </location>
</feature>
<evidence type="ECO:0000256" key="5">
    <source>
        <dbReference type="SAM" id="Phobius"/>
    </source>
</evidence>
<protein>
    <submittedName>
        <fullName evidence="7">Ca2+/H+ antiporter</fullName>
    </submittedName>
</protein>
<dbReference type="GO" id="GO:0015385">
    <property type="term" value="F:sodium:proton antiporter activity"/>
    <property type="evidence" value="ECO:0007669"/>
    <property type="project" value="TreeGrafter"/>
</dbReference>
<feature type="transmembrane region" description="Helical" evidence="5">
    <location>
        <begin position="225"/>
        <end position="243"/>
    </location>
</feature>
<feature type="transmembrane region" description="Helical" evidence="5">
    <location>
        <begin position="110"/>
        <end position="131"/>
    </location>
</feature>
<feature type="transmembrane region" description="Helical" evidence="5">
    <location>
        <begin position="352"/>
        <end position="371"/>
    </location>
</feature>
<gene>
    <name evidence="7" type="ORF">Ga0061069_1134</name>
</gene>
<evidence type="ECO:0000313" key="7">
    <source>
        <dbReference type="EMBL" id="CUB00289.1"/>
    </source>
</evidence>
<evidence type="ECO:0000256" key="2">
    <source>
        <dbReference type="ARBA" id="ARBA00022692"/>
    </source>
</evidence>
<evidence type="ECO:0000259" key="6">
    <source>
        <dbReference type="Pfam" id="PF01699"/>
    </source>
</evidence>
<dbReference type="PANTHER" id="PTHR37958:SF1">
    <property type="entry name" value="SODIUM-POTASSIUM_PROTON ANTIPORTER CHAA"/>
    <property type="match status" value="1"/>
</dbReference>
<accession>A0A0K6IAZ7</accession>
<evidence type="ECO:0000256" key="3">
    <source>
        <dbReference type="ARBA" id="ARBA00022989"/>
    </source>
</evidence>
<keyword evidence="4 5" id="KW-0472">Membrane</keyword>
<feature type="transmembrane region" description="Helical" evidence="5">
    <location>
        <begin position="74"/>
        <end position="98"/>
    </location>
</feature>
<name>A0A0K6IAZ7_9BURK</name>
<dbReference type="InterPro" id="IPR004837">
    <property type="entry name" value="NaCa_Exmemb"/>
</dbReference>
<keyword evidence="3 5" id="KW-1133">Transmembrane helix</keyword>